<evidence type="ECO:0000313" key="8">
    <source>
        <dbReference type="Proteomes" id="UP000229976"/>
    </source>
</evidence>
<dbReference type="NCBIfam" id="TIGR00374">
    <property type="entry name" value="flippase-like domain"/>
    <property type="match status" value="1"/>
</dbReference>
<dbReference type="PANTHER" id="PTHR40277:SF1">
    <property type="entry name" value="BLL5419 PROTEIN"/>
    <property type="match status" value="1"/>
</dbReference>
<feature type="transmembrane region" description="Helical" evidence="6">
    <location>
        <begin position="297"/>
        <end position="315"/>
    </location>
</feature>
<dbReference type="PANTHER" id="PTHR40277">
    <property type="entry name" value="BLL5419 PROTEIN"/>
    <property type="match status" value="1"/>
</dbReference>
<gene>
    <name evidence="7" type="ORF">COX37_01205</name>
</gene>
<feature type="transmembrane region" description="Helical" evidence="6">
    <location>
        <begin position="242"/>
        <end position="260"/>
    </location>
</feature>
<evidence type="ECO:0008006" key="9">
    <source>
        <dbReference type="Google" id="ProtNLM"/>
    </source>
</evidence>
<feature type="transmembrane region" description="Helical" evidence="6">
    <location>
        <begin position="153"/>
        <end position="173"/>
    </location>
</feature>
<dbReference type="EMBL" id="PCRO01000015">
    <property type="protein sequence ID" value="PIP22950.1"/>
    <property type="molecule type" value="Genomic_DNA"/>
</dbReference>
<dbReference type="PROSITE" id="PS51257">
    <property type="entry name" value="PROKAR_LIPOPROTEIN"/>
    <property type="match status" value="1"/>
</dbReference>
<sequence>MKKLILALLSFAIGACIFFFVIHSIGWEKIIGSFRFFSFGECLIILFLTFLITIISIWRWKEILKGGGVNVSFKTLSVSYLAGFSMMFLFPIIIWGGEFLRAYIFKKQSSISWSKGMASIIIERILEWTLNLTIIFWGLVFIFYNVGFSLVNFWFTFGLAFLLFTAIICFLYFKIFKEESVVKVFLRNKGNEPLEIEKEIFCFFKKERALAWKCFGLSSLKAFVMYLRVWILMGFLGKGVGVLSSFLIFSLTYLAAIIPIPASLGSHEAIQIATFNGLGLGASVAAVFTMIIRGADLVPALIGMAILLKLGMGIFKESKKVNL</sequence>
<dbReference type="AlphaFoldDB" id="A0A2G9YUP0"/>
<feature type="transmembrane region" description="Helical" evidence="6">
    <location>
        <begin position="272"/>
        <end position="291"/>
    </location>
</feature>
<feature type="transmembrane region" description="Helical" evidence="6">
    <location>
        <begin position="80"/>
        <end position="104"/>
    </location>
</feature>
<feature type="transmembrane region" description="Helical" evidence="6">
    <location>
        <begin position="125"/>
        <end position="147"/>
    </location>
</feature>
<dbReference type="Proteomes" id="UP000229976">
    <property type="component" value="Unassembled WGS sequence"/>
</dbReference>
<evidence type="ECO:0000256" key="2">
    <source>
        <dbReference type="ARBA" id="ARBA00022475"/>
    </source>
</evidence>
<feature type="transmembrane region" description="Helical" evidence="6">
    <location>
        <begin position="39"/>
        <end position="60"/>
    </location>
</feature>
<evidence type="ECO:0000256" key="3">
    <source>
        <dbReference type="ARBA" id="ARBA00022692"/>
    </source>
</evidence>
<reference evidence="7 8" key="1">
    <citation type="submission" date="2017-09" db="EMBL/GenBank/DDBJ databases">
        <title>Depth-based differentiation of microbial function through sediment-hosted aquifers and enrichment of novel symbionts in the deep terrestrial subsurface.</title>
        <authorList>
            <person name="Probst A.J."/>
            <person name="Ladd B."/>
            <person name="Jarett J.K."/>
            <person name="Geller-Mcgrath D.E."/>
            <person name="Sieber C.M."/>
            <person name="Emerson J.B."/>
            <person name="Anantharaman K."/>
            <person name="Thomas B.C."/>
            <person name="Malmstrom R."/>
            <person name="Stieglmeier M."/>
            <person name="Klingl A."/>
            <person name="Woyke T."/>
            <person name="Ryan C.M."/>
            <person name="Banfield J.F."/>
        </authorList>
    </citation>
    <scope>NUCLEOTIDE SEQUENCE [LARGE SCALE GENOMIC DNA]</scope>
    <source>
        <strain evidence="7">CG23_combo_of_CG06-09_8_20_14_all_39_17</strain>
    </source>
</reference>
<keyword evidence="4 6" id="KW-1133">Transmembrane helix</keyword>
<dbReference type="GO" id="GO:0005886">
    <property type="term" value="C:plasma membrane"/>
    <property type="evidence" value="ECO:0007669"/>
    <property type="project" value="UniProtKB-SubCell"/>
</dbReference>
<organism evidence="7 8">
    <name type="scientific">Candidatus Nealsonbacteria bacterium CG23_combo_of_CG06-09_8_20_14_all_39_17</name>
    <dbReference type="NCBI Taxonomy" id="1974722"/>
    <lineage>
        <taxon>Bacteria</taxon>
        <taxon>Candidatus Nealsoniibacteriota</taxon>
    </lineage>
</organism>
<proteinExistence type="predicted"/>
<evidence type="ECO:0000256" key="1">
    <source>
        <dbReference type="ARBA" id="ARBA00004651"/>
    </source>
</evidence>
<evidence type="ECO:0000256" key="5">
    <source>
        <dbReference type="ARBA" id="ARBA00023136"/>
    </source>
</evidence>
<evidence type="ECO:0000256" key="4">
    <source>
        <dbReference type="ARBA" id="ARBA00022989"/>
    </source>
</evidence>
<name>A0A2G9YUP0_9BACT</name>
<comment type="caution">
    <text evidence="7">The sequence shown here is derived from an EMBL/GenBank/DDBJ whole genome shotgun (WGS) entry which is preliminary data.</text>
</comment>
<evidence type="ECO:0000256" key="6">
    <source>
        <dbReference type="SAM" id="Phobius"/>
    </source>
</evidence>
<feature type="transmembrane region" description="Helical" evidence="6">
    <location>
        <begin position="214"/>
        <end position="236"/>
    </location>
</feature>
<keyword evidence="3 6" id="KW-0812">Transmembrane</keyword>
<dbReference type="Pfam" id="PF03706">
    <property type="entry name" value="LPG_synthase_TM"/>
    <property type="match status" value="1"/>
</dbReference>
<keyword evidence="2" id="KW-1003">Cell membrane</keyword>
<comment type="subcellular location">
    <subcellularLocation>
        <location evidence="1">Cell membrane</location>
        <topology evidence="1">Multi-pass membrane protein</topology>
    </subcellularLocation>
</comment>
<protein>
    <recommendedName>
        <fullName evidence="9">Flippase-like domain-containing protein</fullName>
    </recommendedName>
</protein>
<evidence type="ECO:0000313" key="7">
    <source>
        <dbReference type="EMBL" id="PIP22950.1"/>
    </source>
</evidence>
<accession>A0A2G9YUP0</accession>
<keyword evidence="5 6" id="KW-0472">Membrane</keyword>
<dbReference type="InterPro" id="IPR022791">
    <property type="entry name" value="L-PG_synthase/AglD"/>
</dbReference>
<feature type="transmembrane region" description="Helical" evidence="6">
    <location>
        <begin position="6"/>
        <end position="27"/>
    </location>
</feature>